<dbReference type="PANTHER" id="PTHR22974:SF21">
    <property type="entry name" value="DUAL SPECIFICITY PROTEIN KINASE TTK"/>
    <property type="match status" value="1"/>
</dbReference>
<organism evidence="9 10">
    <name type="scientific">Coniochaeta pulveracea</name>
    <dbReference type="NCBI Taxonomy" id="177199"/>
    <lineage>
        <taxon>Eukaryota</taxon>
        <taxon>Fungi</taxon>
        <taxon>Dikarya</taxon>
        <taxon>Ascomycota</taxon>
        <taxon>Pezizomycotina</taxon>
        <taxon>Sordariomycetes</taxon>
        <taxon>Sordariomycetidae</taxon>
        <taxon>Coniochaetales</taxon>
        <taxon>Coniochaetaceae</taxon>
        <taxon>Coniochaeta</taxon>
    </lineage>
</organism>
<dbReference type="GO" id="GO:0007094">
    <property type="term" value="P:mitotic spindle assembly checkpoint signaling"/>
    <property type="evidence" value="ECO:0007669"/>
    <property type="project" value="TreeGrafter"/>
</dbReference>
<reference evidence="9 10" key="1">
    <citation type="submission" date="2018-08" db="EMBL/GenBank/DDBJ databases">
        <title>Draft genome of the lignicolous fungus Coniochaeta pulveracea.</title>
        <authorList>
            <person name="Borstlap C.J."/>
            <person name="De Witt R.N."/>
            <person name="Botha A."/>
            <person name="Volschenk H."/>
        </authorList>
    </citation>
    <scope>NUCLEOTIDE SEQUENCE [LARGE SCALE GENOMIC DNA]</scope>
    <source>
        <strain evidence="9 10">CAB683</strain>
    </source>
</reference>
<dbReference type="GO" id="GO:0098813">
    <property type="term" value="P:nuclear chromosome segregation"/>
    <property type="evidence" value="ECO:0007669"/>
    <property type="project" value="UniProtKB-ARBA"/>
</dbReference>
<feature type="compositionally biased region" description="Low complexity" evidence="7">
    <location>
        <begin position="237"/>
        <end position="246"/>
    </location>
</feature>
<feature type="binding site" evidence="6">
    <location>
        <position position="620"/>
    </location>
    <ligand>
        <name>ATP</name>
        <dbReference type="ChEBI" id="CHEBI:30616"/>
    </ligand>
</feature>
<feature type="region of interest" description="Disordered" evidence="7">
    <location>
        <begin position="525"/>
        <end position="563"/>
    </location>
</feature>
<feature type="region of interest" description="Disordered" evidence="7">
    <location>
        <begin position="86"/>
        <end position="406"/>
    </location>
</feature>
<dbReference type="CDD" id="cd14131">
    <property type="entry name" value="PKc_Mps1"/>
    <property type="match status" value="1"/>
</dbReference>
<keyword evidence="1" id="KW-0723">Serine/threonine-protein kinase</keyword>
<keyword evidence="5 6" id="KW-0067">ATP-binding</keyword>
<dbReference type="EMBL" id="QVQW01000081">
    <property type="protein sequence ID" value="RKU41168.1"/>
    <property type="molecule type" value="Genomic_DNA"/>
</dbReference>
<feature type="compositionally biased region" description="Polar residues" evidence="7">
    <location>
        <begin position="154"/>
        <end position="172"/>
    </location>
</feature>
<dbReference type="InterPro" id="IPR008271">
    <property type="entry name" value="Ser/Thr_kinase_AS"/>
</dbReference>
<feature type="compositionally biased region" description="Basic and acidic residues" evidence="7">
    <location>
        <begin position="213"/>
        <end position="230"/>
    </location>
</feature>
<evidence type="ECO:0000256" key="1">
    <source>
        <dbReference type="ARBA" id="ARBA00022527"/>
    </source>
</evidence>
<keyword evidence="3 6" id="KW-0547">Nucleotide-binding</keyword>
<dbReference type="GO" id="GO:0033316">
    <property type="term" value="P:meiotic spindle assembly checkpoint signaling"/>
    <property type="evidence" value="ECO:0007669"/>
    <property type="project" value="TreeGrafter"/>
</dbReference>
<accession>A0A420Y0H2</accession>
<gene>
    <name evidence="9" type="primary">MPS1</name>
    <name evidence="9" type="ORF">DL546_003875</name>
</gene>
<keyword evidence="10" id="KW-1185">Reference proteome</keyword>
<evidence type="ECO:0000256" key="2">
    <source>
        <dbReference type="ARBA" id="ARBA00022679"/>
    </source>
</evidence>
<protein>
    <submittedName>
        <fullName evidence="9">Protein kinase</fullName>
    </submittedName>
</protein>
<dbReference type="STRING" id="177199.A0A420Y0H2"/>
<dbReference type="GO" id="GO:0005524">
    <property type="term" value="F:ATP binding"/>
    <property type="evidence" value="ECO:0007669"/>
    <property type="project" value="UniProtKB-UniRule"/>
</dbReference>
<keyword evidence="4 9" id="KW-0418">Kinase</keyword>
<feature type="compositionally biased region" description="Polar residues" evidence="7">
    <location>
        <begin position="42"/>
        <end position="60"/>
    </location>
</feature>
<evidence type="ECO:0000256" key="3">
    <source>
        <dbReference type="ARBA" id="ARBA00022741"/>
    </source>
</evidence>
<dbReference type="FunFam" id="3.30.200.20:FF:000131">
    <property type="entry name" value="Dual specificity protein kinase TTK"/>
    <property type="match status" value="1"/>
</dbReference>
<feature type="compositionally biased region" description="Polar residues" evidence="7">
    <location>
        <begin position="180"/>
        <end position="196"/>
    </location>
</feature>
<dbReference type="Proteomes" id="UP000275385">
    <property type="component" value="Unassembled WGS sequence"/>
</dbReference>
<feature type="domain" description="Protein kinase" evidence="8">
    <location>
        <begin position="592"/>
        <end position="890"/>
    </location>
</feature>
<feature type="compositionally biased region" description="Low complexity" evidence="7">
    <location>
        <begin position="281"/>
        <end position="296"/>
    </location>
</feature>
<dbReference type="OrthoDB" id="20524at2759"/>
<feature type="region of interest" description="Disordered" evidence="7">
    <location>
        <begin position="1"/>
        <end position="69"/>
    </location>
</feature>
<dbReference type="GO" id="GO:0034501">
    <property type="term" value="P:protein localization to kinetochore"/>
    <property type="evidence" value="ECO:0007669"/>
    <property type="project" value="TreeGrafter"/>
</dbReference>
<feature type="compositionally biased region" description="Polar residues" evidence="7">
    <location>
        <begin position="1"/>
        <end position="12"/>
    </location>
</feature>
<evidence type="ECO:0000313" key="10">
    <source>
        <dbReference type="Proteomes" id="UP000275385"/>
    </source>
</evidence>
<evidence type="ECO:0000256" key="6">
    <source>
        <dbReference type="PROSITE-ProRule" id="PRU10141"/>
    </source>
</evidence>
<dbReference type="GO" id="GO:0005634">
    <property type="term" value="C:nucleus"/>
    <property type="evidence" value="ECO:0007669"/>
    <property type="project" value="TreeGrafter"/>
</dbReference>
<evidence type="ECO:0000313" key="9">
    <source>
        <dbReference type="EMBL" id="RKU41168.1"/>
    </source>
</evidence>
<dbReference type="SMART" id="SM00220">
    <property type="entry name" value="S_TKc"/>
    <property type="match status" value="1"/>
</dbReference>
<dbReference type="InterPro" id="IPR027084">
    <property type="entry name" value="Mps1_cat"/>
</dbReference>
<sequence length="957" mass="104851">MGPGSHLTSLGRRTSARQALRRPTSRQAYGRSESNPAEAVSAGSQASKSNAQPQYSTLNDSSDDEIPVPMKLSALTKALLGDGHAHSEAFSHARASAQDEGRPTSPSVRPASRVMTRRSALSTSTSSNAEDRPTRRESTRDREARRNVRAGSVALSSRGNSPARSQQGSSPVQRKRVVRLTQQPPSSILQQGVSLPSRQRRSLSTSQTSAQRRRQESRERSVERERHQSEQPHQPHHQQQQEPHQSLSHKEVPSDINTPNVPVRTVRIVVGSSGGRGRSGGSSSAASSKPRSGASAYSDQEGPEPQVPETVGRAPPGLAQGSVSRFSASVRKAHDIDAAPASSMRSMKRVTKIPGSFLSGPARRGKRRQSEEDAENAAAAEAEAEAAIVSSLERESHQADGGNDYQPHNVYLSSFREFAATERGSPVSAKDPARLAVRRQSPPVRAAEEHRDSMLEAAKPHLDLPAYKVPAPPPAAVNVPSGHDKENEIPIPSFKSSINGQVPLMSVLEMEQNKPVRPLQVDLGERGRQAPAHASPDRKALAPKSQNQPTPHRVAPPPPPKMSVVETATKAAGAGVTSKKRAVLMRVNDRVYTRIECLGRGGSGKVYRVSAENGSMYALKRVSIEHADEHTVKGFKGEIDLLKRLTGVERVIQLYDWEMNEEKQMLSLLMEVGELDFNTVIKSRLGQEGHRLDTVFVKFFWKEMLECLASVHAKDIVHSDLKPANFVVVKGRLKLIDFGIANAIQTDETVNVHRENQVGTPSYMSPESLMDSNHYAFVSASHNGHASSVLPPPALRGKKLTKLGKPSDVWSLGIILYQMVYGETPFAHIANQMSRCQAIINWNHPINFPEKVGNVRVPLGLIRTMKRCLNREQRERPTCEELLAPTDPFLYPQEFDPEIFGVGEGKAVPVTEELLGRIIQSVVQRCRERMPTDGEAMIAWPSAYWASVKKNVGIREP</sequence>
<dbReference type="Gene3D" id="3.30.200.20">
    <property type="entry name" value="Phosphorylase Kinase, domain 1"/>
    <property type="match status" value="1"/>
</dbReference>
<dbReference type="GO" id="GO:0004712">
    <property type="term" value="F:protein serine/threonine/tyrosine kinase activity"/>
    <property type="evidence" value="ECO:0007669"/>
    <property type="project" value="TreeGrafter"/>
</dbReference>
<evidence type="ECO:0000256" key="7">
    <source>
        <dbReference type="SAM" id="MobiDB-lite"/>
    </source>
</evidence>
<proteinExistence type="predicted"/>
<dbReference type="Gene3D" id="1.10.510.10">
    <property type="entry name" value="Transferase(Phosphotransferase) domain 1"/>
    <property type="match status" value="1"/>
</dbReference>
<dbReference type="GO" id="GO:0004674">
    <property type="term" value="F:protein serine/threonine kinase activity"/>
    <property type="evidence" value="ECO:0007669"/>
    <property type="project" value="UniProtKB-KW"/>
</dbReference>
<feature type="compositionally biased region" description="Basic and acidic residues" evidence="7">
    <location>
        <begin position="129"/>
        <end position="146"/>
    </location>
</feature>
<dbReference type="GO" id="GO:0000776">
    <property type="term" value="C:kinetochore"/>
    <property type="evidence" value="ECO:0007669"/>
    <property type="project" value="TreeGrafter"/>
</dbReference>
<feature type="compositionally biased region" description="Basic and acidic residues" evidence="7">
    <location>
        <begin position="86"/>
        <end position="102"/>
    </location>
</feature>
<evidence type="ECO:0000259" key="8">
    <source>
        <dbReference type="PROSITE" id="PS50011"/>
    </source>
</evidence>
<evidence type="ECO:0000256" key="5">
    <source>
        <dbReference type="ARBA" id="ARBA00022840"/>
    </source>
</evidence>
<feature type="compositionally biased region" description="Low complexity" evidence="7">
    <location>
        <begin position="376"/>
        <end position="387"/>
    </location>
</feature>
<dbReference type="PROSITE" id="PS00107">
    <property type="entry name" value="PROTEIN_KINASE_ATP"/>
    <property type="match status" value="1"/>
</dbReference>
<dbReference type="SUPFAM" id="SSF56112">
    <property type="entry name" value="Protein kinase-like (PK-like)"/>
    <property type="match status" value="1"/>
</dbReference>
<dbReference type="Pfam" id="PF00069">
    <property type="entry name" value="Pkinase"/>
    <property type="match status" value="2"/>
</dbReference>
<keyword evidence="2" id="KW-0808">Transferase</keyword>
<dbReference type="PANTHER" id="PTHR22974">
    <property type="entry name" value="MIXED LINEAGE PROTEIN KINASE"/>
    <property type="match status" value="1"/>
</dbReference>
<dbReference type="InterPro" id="IPR011009">
    <property type="entry name" value="Kinase-like_dom_sf"/>
</dbReference>
<evidence type="ECO:0000256" key="4">
    <source>
        <dbReference type="ARBA" id="ARBA00022777"/>
    </source>
</evidence>
<feature type="region of interest" description="Disordered" evidence="7">
    <location>
        <begin position="423"/>
        <end position="447"/>
    </location>
</feature>
<dbReference type="PROSITE" id="PS00108">
    <property type="entry name" value="PROTEIN_KINASE_ST"/>
    <property type="match status" value="1"/>
</dbReference>
<feature type="compositionally biased region" description="Low complexity" evidence="7">
    <location>
        <begin position="117"/>
        <end position="127"/>
    </location>
</feature>
<dbReference type="InterPro" id="IPR017441">
    <property type="entry name" value="Protein_kinase_ATP_BS"/>
</dbReference>
<comment type="caution">
    <text evidence="9">The sequence shown here is derived from an EMBL/GenBank/DDBJ whole genome shotgun (WGS) entry which is preliminary data.</text>
</comment>
<name>A0A420Y0H2_9PEZI</name>
<dbReference type="PROSITE" id="PS50011">
    <property type="entry name" value="PROTEIN_KINASE_DOM"/>
    <property type="match status" value="1"/>
</dbReference>
<dbReference type="AlphaFoldDB" id="A0A420Y0H2"/>
<dbReference type="InterPro" id="IPR000719">
    <property type="entry name" value="Prot_kinase_dom"/>
</dbReference>